<comment type="function">
    <text evidence="6 9">Catalyzes cyclization of the linear tetrapyrrole, hydroxymethylbilane, to the macrocyclic uroporphyrinogen III.</text>
</comment>
<dbReference type="InterPro" id="IPR003754">
    <property type="entry name" value="4pyrrol_synth_uPrphyn_synth"/>
</dbReference>
<evidence type="ECO:0000256" key="3">
    <source>
        <dbReference type="ARBA" id="ARBA00013109"/>
    </source>
</evidence>
<protein>
    <recommendedName>
        <fullName evidence="7 9">Uroporphyrinogen-III synthase</fullName>
        <ecNumber evidence="3 9">4.2.1.75</ecNumber>
    </recommendedName>
</protein>
<reference evidence="11 12" key="1">
    <citation type="submission" date="2020-08" db="EMBL/GenBank/DDBJ databases">
        <title>Novel species isolated from subtropical streams in China.</title>
        <authorList>
            <person name="Lu H."/>
        </authorList>
    </citation>
    <scope>NUCLEOTIDE SEQUENCE [LARGE SCALE GENOMIC DNA]</scope>
    <source>
        <strain evidence="11 12">CCTCC AB 2015119</strain>
    </source>
</reference>
<comment type="similarity">
    <text evidence="2 9">Belongs to the uroporphyrinogen-III synthase family.</text>
</comment>
<organism evidence="11 12">
    <name type="scientific">Undibacterium aquatile</name>
    <dbReference type="NCBI Taxonomy" id="1537398"/>
    <lineage>
        <taxon>Bacteria</taxon>
        <taxon>Pseudomonadati</taxon>
        <taxon>Pseudomonadota</taxon>
        <taxon>Betaproteobacteria</taxon>
        <taxon>Burkholderiales</taxon>
        <taxon>Oxalobacteraceae</taxon>
        <taxon>Undibacterium</taxon>
    </lineage>
</organism>
<comment type="pathway">
    <text evidence="1 9">Porphyrin-containing compound metabolism; protoporphyrin-IX biosynthesis; coproporphyrinogen-III from 5-aminolevulinate: step 3/4.</text>
</comment>
<sequence length="255" mass="28219">MSRRNVIVTRPLAQAQDFAAQLQALSRPCQLFPLIEIHHLENQTEISDKVTNLSSYGLVVFVSPNAIDAFFSHITQWPLQVPIGVVGEGSRLALARYGLHSDNATIISPSNKLKTDSETLAAEIDFAALADKQVLIVRGTTGREFLADAFRSRGIHVTQLAAYRRSAPEFSISVKRQLEQLLQSENDWVITSSEALRTLIFWCEQLTLDDAVAKIQHQHIIVPHVRIAETAQAMGFHSITLTASGDEQLLVALQS</sequence>
<evidence type="ECO:0000256" key="4">
    <source>
        <dbReference type="ARBA" id="ARBA00023239"/>
    </source>
</evidence>
<dbReference type="InterPro" id="IPR039793">
    <property type="entry name" value="UROS/Hem4"/>
</dbReference>
<dbReference type="InterPro" id="IPR036108">
    <property type="entry name" value="4pyrrol_syn_uPrphyn_synt_sf"/>
</dbReference>
<comment type="caution">
    <text evidence="11">The sequence shown here is derived from an EMBL/GenBank/DDBJ whole genome shotgun (WGS) entry which is preliminary data.</text>
</comment>
<evidence type="ECO:0000256" key="9">
    <source>
        <dbReference type="RuleBase" id="RU366031"/>
    </source>
</evidence>
<feature type="domain" description="Tetrapyrrole biosynthesis uroporphyrinogen III synthase" evidence="10">
    <location>
        <begin position="17"/>
        <end position="238"/>
    </location>
</feature>
<keyword evidence="12" id="KW-1185">Reference proteome</keyword>
<dbReference type="EMBL" id="JACOFT010000006">
    <property type="protein sequence ID" value="MBC3812773.1"/>
    <property type="molecule type" value="Genomic_DNA"/>
</dbReference>
<dbReference type="PANTHER" id="PTHR38042:SF1">
    <property type="entry name" value="UROPORPHYRINOGEN-III SYNTHASE, CHLOROPLASTIC"/>
    <property type="match status" value="1"/>
</dbReference>
<dbReference type="PANTHER" id="PTHR38042">
    <property type="entry name" value="UROPORPHYRINOGEN-III SYNTHASE, CHLOROPLASTIC"/>
    <property type="match status" value="1"/>
</dbReference>
<evidence type="ECO:0000313" key="11">
    <source>
        <dbReference type="EMBL" id="MBC3812773.1"/>
    </source>
</evidence>
<accession>A0ABR6XJ32</accession>
<dbReference type="CDD" id="cd06578">
    <property type="entry name" value="HemD"/>
    <property type="match status" value="1"/>
</dbReference>
<evidence type="ECO:0000256" key="8">
    <source>
        <dbReference type="ARBA" id="ARBA00048617"/>
    </source>
</evidence>
<keyword evidence="4 9" id="KW-0456">Lyase</keyword>
<dbReference type="EC" id="4.2.1.75" evidence="3 9"/>
<dbReference type="Gene3D" id="3.40.50.10090">
    <property type="match status" value="2"/>
</dbReference>
<dbReference type="SUPFAM" id="SSF69618">
    <property type="entry name" value="HemD-like"/>
    <property type="match status" value="1"/>
</dbReference>
<evidence type="ECO:0000256" key="5">
    <source>
        <dbReference type="ARBA" id="ARBA00023244"/>
    </source>
</evidence>
<evidence type="ECO:0000313" key="12">
    <source>
        <dbReference type="Proteomes" id="UP000637632"/>
    </source>
</evidence>
<gene>
    <name evidence="11" type="ORF">H8K26_15105</name>
</gene>
<evidence type="ECO:0000256" key="2">
    <source>
        <dbReference type="ARBA" id="ARBA00008133"/>
    </source>
</evidence>
<name>A0ABR6XJ32_9BURK</name>
<evidence type="ECO:0000256" key="6">
    <source>
        <dbReference type="ARBA" id="ARBA00037589"/>
    </source>
</evidence>
<dbReference type="Pfam" id="PF02602">
    <property type="entry name" value="HEM4"/>
    <property type="match status" value="1"/>
</dbReference>
<proteinExistence type="inferred from homology"/>
<evidence type="ECO:0000256" key="7">
    <source>
        <dbReference type="ARBA" id="ARBA00040167"/>
    </source>
</evidence>
<evidence type="ECO:0000256" key="1">
    <source>
        <dbReference type="ARBA" id="ARBA00004772"/>
    </source>
</evidence>
<comment type="catalytic activity">
    <reaction evidence="8 9">
        <text>hydroxymethylbilane = uroporphyrinogen III + H2O</text>
        <dbReference type="Rhea" id="RHEA:18965"/>
        <dbReference type="ChEBI" id="CHEBI:15377"/>
        <dbReference type="ChEBI" id="CHEBI:57308"/>
        <dbReference type="ChEBI" id="CHEBI:57845"/>
        <dbReference type="EC" id="4.2.1.75"/>
    </reaction>
</comment>
<evidence type="ECO:0000259" key="10">
    <source>
        <dbReference type="Pfam" id="PF02602"/>
    </source>
</evidence>
<dbReference type="Proteomes" id="UP000637632">
    <property type="component" value="Unassembled WGS sequence"/>
</dbReference>
<keyword evidence="5 9" id="KW-0627">Porphyrin biosynthesis</keyword>